<gene>
    <name evidence="1" type="ORF">GSOID_T00011667001</name>
    <name evidence="2" type="ORF">GSOID_T00026871001</name>
</gene>
<dbReference type="EMBL" id="FN653018">
    <property type="protein sequence ID" value="CBY22123.1"/>
    <property type="molecule type" value="Genomic_DNA"/>
</dbReference>
<dbReference type="AlphaFoldDB" id="E4WXN0"/>
<dbReference type="EMBL" id="FN654583">
    <property type="protein sequence ID" value="CBY35081.1"/>
    <property type="molecule type" value="Genomic_DNA"/>
</dbReference>
<keyword evidence="3" id="KW-1185">Reference proteome</keyword>
<evidence type="ECO:0000313" key="2">
    <source>
        <dbReference type="EMBL" id="CBY35081.1"/>
    </source>
</evidence>
<organism evidence="1">
    <name type="scientific">Oikopleura dioica</name>
    <name type="common">Tunicate</name>
    <dbReference type="NCBI Taxonomy" id="34765"/>
    <lineage>
        <taxon>Eukaryota</taxon>
        <taxon>Metazoa</taxon>
        <taxon>Chordata</taxon>
        <taxon>Tunicata</taxon>
        <taxon>Appendicularia</taxon>
        <taxon>Copelata</taxon>
        <taxon>Oikopleuridae</taxon>
        <taxon>Oikopleura</taxon>
    </lineage>
</organism>
<dbReference type="Proteomes" id="UP000011014">
    <property type="component" value="Unassembled WGS sequence"/>
</dbReference>
<evidence type="ECO:0000313" key="1">
    <source>
        <dbReference type="EMBL" id="CBY22123.1"/>
    </source>
</evidence>
<sequence>MARRPPEVDSQVDAPILFGSNNREIQCDANPFHRINCPLMEYEDVQRFLNISVVAYEDPAGIVGEPCEHGYLLSTPECFK</sequence>
<accession>E4WXN0</accession>
<proteinExistence type="predicted"/>
<reference evidence="1" key="1">
    <citation type="journal article" date="2010" name="Science">
        <title>Plasticity of animal genome architecture unmasked by rapid evolution of a pelagic tunicate.</title>
        <authorList>
            <person name="Denoeud F."/>
            <person name="Henriet S."/>
            <person name="Mungpakdee S."/>
            <person name="Aury J.M."/>
            <person name="Da Silva C."/>
            <person name="Brinkmann H."/>
            <person name="Mikhaleva J."/>
            <person name="Olsen L.C."/>
            <person name="Jubin C."/>
            <person name="Canestro C."/>
            <person name="Bouquet J.M."/>
            <person name="Danks G."/>
            <person name="Poulain J."/>
            <person name="Campsteijn C."/>
            <person name="Adamski M."/>
            <person name="Cross I."/>
            <person name="Yadetie F."/>
            <person name="Muffato M."/>
            <person name="Louis A."/>
            <person name="Butcher S."/>
            <person name="Tsagkogeorga G."/>
            <person name="Konrad A."/>
            <person name="Singh S."/>
            <person name="Jensen M.F."/>
            <person name="Cong E.H."/>
            <person name="Eikeseth-Otteraa H."/>
            <person name="Noel B."/>
            <person name="Anthouard V."/>
            <person name="Porcel B.M."/>
            <person name="Kachouri-Lafond R."/>
            <person name="Nishino A."/>
            <person name="Ugolini M."/>
            <person name="Chourrout P."/>
            <person name="Nishida H."/>
            <person name="Aasland R."/>
            <person name="Huzurbazar S."/>
            <person name="Westhof E."/>
            <person name="Delsuc F."/>
            <person name="Lehrach H."/>
            <person name="Reinhardt R."/>
            <person name="Weissenbach J."/>
            <person name="Roy S.W."/>
            <person name="Artiguenave F."/>
            <person name="Postlethwait J.H."/>
            <person name="Manak J.R."/>
            <person name="Thompson E.M."/>
            <person name="Jaillon O."/>
            <person name="Du Pasquier L."/>
            <person name="Boudinot P."/>
            <person name="Liberles D.A."/>
            <person name="Volff J.N."/>
            <person name="Philippe H."/>
            <person name="Lenhard B."/>
            <person name="Roest Crollius H."/>
            <person name="Wincker P."/>
            <person name="Chourrout D."/>
        </authorList>
    </citation>
    <scope>NUCLEOTIDE SEQUENCE [LARGE SCALE GENOMIC DNA]</scope>
</reference>
<evidence type="ECO:0000313" key="3">
    <source>
        <dbReference type="Proteomes" id="UP000001307"/>
    </source>
</evidence>
<dbReference type="Proteomes" id="UP000001307">
    <property type="component" value="Unassembled WGS sequence"/>
</dbReference>
<protein>
    <submittedName>
        <fullName evidence="1">Uncharacterized protein</fullName>
    </submittedName>
</protein>
<dbReference type="InParanoid" id="E4WXN0"/>
<name>E4WXN0_OIKDI</name>